<dbReference type="Gene3D" id="2.130.10.10">
    <property type="entry name" value="YVTN repeat-like/Quinoprotein amine dehydrogenase"/>
    <property type="match status" value="1"/>
</dbReference>
<evidence type="ECO:0000256" key="1">
    <source>
        <dbReference type="ARBA" id="ARBA00009422"/>
    </source>
</evidence>
<dbReference type="Pfam" id="PF23410">
    <property type="entry name" value="Beta-prop_VPS8"/>
    <property type="match status" value="1"/>
</dbReference>
<dbReference type="EMBL" id="JAWIZZ010000055">
    <property type="protein sequence ID" value="KAK5774213.1"/>
    <property type="molecule type" value="Genomic_DNA"/>
</dbReference>
<comment type="similarity">
    <text evidence="1">Belongs to the VPS8 family.</text>
</comment>
<evidence type="ECO:0000259" key="2">
    <source>
        <dbReference type="Pfam" id="PF12816"/>
    </source>
</evidence>
<dbReference type="Pfam" id="PF23413">
    <property type="entry name" value="zf_RING_Vps8_fungal"/>
    <property type="match status" value="1"/>
</dbReference>
<dbReference type="PANTHER" id="PTHR12616">
    <property type="entry name" value="VACUOLAR PROTEIN SORTING VPS41"/>
    <property type="match status" value="1"/>
</dbReference>
<dbReference type="InterPro" id="IPR015943">
    <property type="entry name" value="WD40/YVTN_repeat-like_dom_sf"/>
</dbReference>
<dbReference type="InterPro" id="IPR045111">
    <property type="entry name" value="Vps41/Vps8"/>
</dbReference>
<dbReference type="Proteomes" id="UP001306508">
    <property type="component" value="Unassembled WGS sequence"/>
</dbReference>
<dbReference type="InterPro" id="IPR036322">
    <property type="entry name" value="WD40_repeat_dom_sf"/>
</dbReference>
<dbReference type="PANTHER" id="PTHR12616:SF8">
    <property type="entry name" value="VACUOLAR PROTEIN SORTING-ASSOCIATED PROTEIN 8 HOMOLOG"/>
    <property type="match status" value="1"/>
</dbReference>
<proteinExistence type="inferred from homology"/>
<name>A0AAN7WKP2_9SACH</name>
<keyword evidence="4" id="KW-1185">Reference proteome</keyword>
<dbReference type="GO" id="GO:0005770">
    <property type="term" value="C:late endosome"/>
    <property type="evidence" value="ECO:0007669"/>
    <property type="project" value="TreeGrafter"/>
</dbReference>
<dbReference type="GO" id="GO:0006623">
    <property type="term" value="P:protein targeting to vacuole"/>
    <property type="evidence" value="ECO:0007669"/>
    <property type="project" value="InterPro"/>
</dbReference>
<protein>
    <recommendedName>
        <fullName evidence="2">Vacuolar protein sorting-associated protein 8 central domain-containing protein</fullName>
    </recommendedName>
</protein>
<feature type="domain" description="Vacuolar protein sorting-associated protein 8 central" evidence="2">
    <location>
        <begin position="531"/>
        <end position="730"/>
    </location>
</feature>
<sequence length="1282" mass="149485">MFAALIVNQATESDDHYVENRVIPSNVNIFNMTSNLVLDPQKLINWTSFNRIYSIISAYGGPSCILPTNSYFVLGTIKGALLIFNYKEFLQVILLPQTKKEISPSLQQQNSLMNRFVTSLHSKVVDIVMSYDGTHLAASYESGDVYLWNLNYSADIYSSELHSESTFSNNDIVDGFQRIIKPIPAILHITEHQGKEITGIDFMPNRHTGLIVSDTHGNVLYHNGHRTGFWNMTYSVQRILHVAPNEIILNTYLKGDKLAILTNRNFGIISIQKNHGFGKMGFKDTVELAPISRDIVLQNSLSWTDNNLAYSIKNRVTVYSEIEKLNKTHKFVWDCKELILSIQWMAQNLLGVLTVSHQLLIINPFENFNIVMNIDLLTHDLLIPPNKHFKWYRNKLFLLTNYSFKIGKFVSWSSLLLKKVQSGDYIGSLSLLNQFVSEKFPIPTFLNLSTNYEVRKTQLKDPFNNLVFAALKFLLNNNKVDSIKSLISMAIQLQIKWFPRESQKVTSQFLDITWETILQQPQDIIDHFQEVFLITIHELINGNVIRSLSPTLFQAILQKYPTSIQTFLFMLDKSSWDCDLLIRLCQEQHNLDMLLYIWNVSFNDYMSPFIELLKWIRDGNLVHSTVLGDVEMNSEENLNPCIIFDYIESCYKGLQYPTSFVVEDKIQIYQNQQHMTYVLFNGVDIAWPFNSEEKLKTIRYNSIGNDDEPSFPYFKLLMRYDSKRFYEMLTKILKDPFFSGLNNEKKLDNYVDNNNFSGQFILKITKQSVLDILLNVLEEEKISLNEYSKYYTVSFIIYYLNQYFQNLHINNTELDAIMNIVSSFPDTLGLDQESIEYLIIDMIKIYIPTDSYHLITQWKARNFQKVLYFFYKRSHKYLEIIKMVLDKENKNFSEDIDLSLVIEDACCDTEKKTADFISMKALIKENFKSILEMTTTENIVNIIQKIDPTLHLLIKYISVPDTLKLDYLEYYFINVRDMKYQNTELKRYYINLSCQLRKGQCLTNWVRDKGLILLGDNELLEELQKVNNYDAICAIYRHMGKFSEEFLCIVKCVNKVFQERGDVNIDSLNNYVSSGIESILSMKGDRVKYWITLVSTIMKEFSRNREKISRNPECNKTLNKLFFQMIAIEGKIDNNLYEIMTGILNDCGIIMTKTNDVEKLFVQIFTSYRLEEAISKTLLKIIQESFFGMVNNYQKKLKEGWAIHNSECEICGKALWGVGLDPDIFLQWEFRQKMQKSIENRSLNDIMVVFKCCHGFHKKCLNNLGQKDDDYKCLLCLANNER</sequence>
<dbReference type="SUPFAM" id="SSF50978">
    <property type="entry name" value="WD40 repeat-like"/>
    <property type="match status" value="1"/>
</dbReference>
<dbReference type="Pfam" id="PF12816">
    <property type="entry name" value="TPR_Vps8"/>
    <property type="match status" value="1"/>
</dbReference>
<comment type="caution">
    <text evidence="3">The sequence shown here is derived from an EMBL/GenBank/DDBJ whole genome shotgun (WGS) entry which is preliminary data.</text>
</comment>
<evidence type="ECO:0000313" key="3">
    <source>
        <dbReference type="EMBL" id="KAK5774213.1"/>
    </source>
</evidence>
<evidence type="ECO:0000313" key="4">
    <source>
        <dbReference type="Proteomes" id="UP001306508"/>
    </source>
</evidence>
<accession>A0AAN7WKP2</accession>
<reference evidence="4" key="1">
    <citation type="submission" date="2023-07" db="EMBL/GenBank/DDBJ databases">
        <title>A draft genome of Kazachstania heterogenica Y-27499.</title>
        <authorList>
            <person name="Donic C."/>
            <person name="Kralova J.S."/>
            <person name="Fidel L."/>
            <person name="Ben-Dor S."/>
            <person name="Jung S."/>
        </authorList>
    </citation>
    <scope>NUCLEOTIDE SEQUENCE [LARGE SCALE GENOMIC DNA]</scope>
    <source>
        <strain evidence="4">Y27499</strain>
    </source>
</reference>
<dbReference type="GO" id="GO:0030897">
    <property type="term" value="C:HOPS complex"/>
    <property type="evidence" value="ECO:0007669"/>
    <property type="project" value="TreeGrafter"/>
</dbReference>
<organism evidence="3 4">
    <name type="scientific">Arxiozyma heterogenica</name>
    <dbReference type="NCBI Taxonomy" id="278026"/>
    <lineage>
        <taxon>Eukaryota</taxon>
        <taxon>Fungi</taxon>
        <taxon>Dikarya</taxon>
        <taxon>Ascomycota</taxon>
        <taxon>Saccharomycotina</taxon>
        <taxon>Saccharomycetes</taxon>
        <taxon>Saccharomycetales</taxon>
        <taxon>Saccharomycetaceae</taxon>
        <taxon>Arxiozyma</taxon>
    </lineage>
</organism>
<dbReference type="InterPro" id="IPR025941">
    <property type="entry name" value="Vps8_central_dom"/>
</dbReference>
<dbReference type="GO" id="GO:0034058">
    <property type="term" value="P:endosomal vesicle fusion"/>
    <property type="evidence" value="ECO:0007669"/>
    <property type="project" value="TreeGrafter"/>
</dbReference>
<gene>
    <name evidence="3" type="ORF">RI543_004502</name>
</gene>